<keyword evidence="1" id="KW-0175">Coiled coil</keyword>
<evidence type="ECO:0000313" key="5">
    <source>
        <dbReference type="Proteomes" id="UP000054869"/>
    </source>
</evidence>
<dbReference type="Proteomes" id="UP000054869">
    <property type="component" value="Unassembled WGS sequence"/>
</dbReference>
<evidence type="ECO:0000256" key="1">
    <source>
        <dbReference type="SAM" id="Coils"/>
    </source>
</evidence>
<protein>
    <recommendedName>
        <fullName evidence="6">DUF883 domain-containing protein</fullName>
    </recommendedName>
</protein>
<evidence type="ECO:0000256" key="2">
    <source>
        <dbReference type="SAM" id="MobiDB-lite"/>
    </source>
</evidence>
<evidence type="ECO:0000313" key="4">
    <source>
        <dbReference type="EMBL" id="KTD22319.1"/>
    </source>
</evidence>
<dbReference type="RefSeq" id="WP_051546184.1">
    <property type="nucleotide sequence ID" value="NZ_CAAAJD010000020.1"/>
</dbReference>
<comment type="caution">
    <text evidence="4">The sequence shown here is derived from an EMBL/GenBank/DDBJ whole genome shotgun (WGS) entry which is preliminary data.</text>
</comment>
<feature type="region of interest" description="Disordered" evidence="2">
    <location>
        <begin position="1"/>
        <end position="25"/>
    </location>
</feature>
<organism evidence="4 5">
    <name type="scientific">Legionella lansingensis</name>
    <dbReference type="NCBI Taxonomy" id="45067"/>
    <lineage>
        <taxon>Bacteria</taxon>
        <taxon>Pseudomonadati</taxon>
        <taxon>Pseudomonadota</taxon>
        <taxon>Gammaproteobacteria</taxon>
        <taxon>Legionellales</taxon>
        <taxon>Legionellaceae</taxon>
        <taxon>Legionella</taxon>
    </lineage>
</organism>
<proteinExistence type="predicted"/>
<feature type="transmembrane region" description="Helical" evidence="3">
    <location>
        <begin position="83"/>
        <end position="100"/>
    </location>
</feature>
<keyword evidence="3" id="KW-0812">Transmembrane</keyword>
<dbReference type="AlphaFoldDB" id="A0A0W0VQP3"/>
<gene>
    <name evidence="4" type="ORF">Llan_1260</name>
</gene>
<dbReference type="eggNOG" id="COG4575">
    <property type="taxonomic scope" value="Bacteria"/>
</dbReference>
<sequence length="102" mass="11524">MKKAQAPSRQPQNFHSRPKGTLKESGISEAASVLLYDSRKVLDDSKKVANELYEEGKNRIHEVQNNIKEYSDQIAHRVHEKPLLSLLIAGGVGFLLSMLLRR</sequence>
<feature type="coiled-coil region" evidence="1">
    <location>
        <begin position="46"/>
        <end position="73"/>
    </location>
</feature>
<dbReference type="EMBL" id="LNYI01000027">
    <property type="protein sequence ID" value="KTD22319.1"/>
    <property type="molecule type" value="Genomic_DNA"/>
</dbReference>
<keyword evidence="3" id="KW-0472">Membrane</keyword>
<evidence type="ECO:0000256" key="3">
    <source>
        <dbReference type="SAM" id="Phobius"/>
    </source>
</evidence>
<accession>A0A0W0VQP3</accession>
<dbReference type="STRING" id="45067.Llan_1260"/>
<keyword evidence="3" id="KW-1133">Transmembrane helix</keyword>
<name>A0A0W0VQP3_9GAMM</name>
<reference evidence="4 5" key="1">
    <citation type="submission" date="2015-11" db="EMBL/GenBank/DDBJ databases">
        <title>Genomic analysis of 38 Legionella species identifies large and diverse effector repertoires.</title>
        <authorList>
            <person name="Burstein D."/>
            <person name="Amaro F."/>
            <person name="Zusman T."/>
            <person name="Lifshitz Z."/>
            <person name="Cohen O."/>
            <person name="Gilbert J.A."/>
            <person name="Pupko T."/>
            <person name="Shuman H.A."/>
            <person name="Segal G."/>
        </authorList>
    </citation>
    <scope>NUCLEOTIDE SEQUENCE [LARGE SCALE GENOMIC DNA]</scope>
    <source>
        <strain evidence="4 5">ATCC 49751</strain>
    </source>
</reference>
<keyword evidence="5" id="KW-1185">Reference proteome</keyword>
<dbReference type="PATRIC" id="fig|45067.4.peg.1322"/>
<evidence type="ECO:0008006" key="6">
    <source>
        <dbReference type="Google" id="ProtNLM"/>
    </source>
</evidence>